<comment type="similarity">
    <text evidence="1">Belongs to the sigma-70 factor family. ECF subfamily.</text>
</comment>
<feature type="domain" description="RNA polymerase sigma factor 70 region 4 type 2" evidence="7">
    <location>
        <begin position="118"/>
        <end position="170"/>
    </location>
</feature>
<dbReference type="EMBL" id="DXCQ01000008">
    <property type="protein sequence ID" value="HIY96229.1"/>
    <property type="molecule type" value="Genomic_DNA"/>
</dbReference>
<dbReference type="Pfam" id="PF04542">
    <property type="entry name" value="Sigma70_r2"/>
    <property type="match status" value="1"/>
</dbReference>
<dbReference type="GO" id="GO:0006352">
    <property type="term" value="P:DNA-templated transcription initiation"/>
    <property type="evidence" value="ECO:0007669"/>
    <property type="project" value="InterPro"/>
</dbReference>
<dbReference type="SUPFAM" id="SSF88946">
    <property type="entry name" value="Sigma2 domain of RNA polymerase sigma factors"/>
    <property type="match status" value="1"/>
</dbReference>
<dbReference type="InterPro" id="IPR007627">
    <property type="entry name" value="RNA_pol_sigma70_r2"/>
</dbReference>
<dbReference type="Gene3D" id="1.10.10.10">
    <property type="entry name" value="Winged helix-like DNA-binding domain superfamily/Winged helix DNA-binding domain"/>
    <property type="match status" value="1"/>
</dbReference>
<keyword evidence="4" id="KW-0238">DNA-binding</keyword>
<dbReference type="InterPro" id="IPR013325">
    <property type="entry name" value="RNA_pol_sigma_r2"/>
</dbReference>
<organism evidence="8 9">
    <name type="scientific">Candidatus Borkfalkia excrementigallinarum</name>
    <dbReference type="NCBI Taxonomy" id="2838506"/>
    <lineage>
        <taxon>Bacteria</taxon>
        <taxon>Bacillati</taxon>
        <taxon>Bacillota</taxon>
        <taxon>Clostridia</taxon>
        <taxon>Christensenellales</taxon>
        <taxon>Christensenellaceae</taxon>
        <taxon>Candidatus Borkfalkia</taxon>
    </lineage>
</organism>
<protein>
    <submittedName>
        <fullName evidence="8">Sigma-70 family RNA polymerase sigma factor</fullName>
    </submittedName>
</protein>
<name>A0A9D1ZUW6_9FIRM</name>
<evidence type="ECO:0000313" key="8">
    <source>
        <dbReference type="EMBL" id="HIY96229.1"/>
    </source>
</evidence>
<dbReference type="AlphaFoldDB" id="A0A9D1ZUW6"/>
<accession>A0A9D1ZUW6</accession>
<evidence type="ECO:0000313" key="9">
    <source>
        <dbReference type="Proteomes" id="UP000886750"/>
    </source>
</evidence>
<dbReference type="Gene3D" id="1.10.1740.10">
    <property type="match status" value="1"/>
</dbReference>
<evidence type="ECO:0000256" key="1">
    <source>
        <dbReference type="ARBA" id="ARBA00010641"/>
    </source>
</evidence>
<dbReference type="InterPro" id="IPR039425">
    <property type="entry name" value="RNA_pol_sigma-70-like"/>
</dbReference>
<dbReference type="InterPro" id="IPR013324">
    <property type="entry name" value="RNA_pol_sigma_r3/r4-like"/>
</dbReference>
<dbReference type="InterPro" id="IPR014284">
    <property type="entry name" value="RNA_pol_sigma-70_dom"/>
</dbReference>
<evidence type="ECO:0000259" key="7">
    <source>
        <dbReference type="Pfam" id="PF08281"/>
    </source>
</evidence>
<evidence type="ECO:0000256" key="5">
    <source>
        <dbReference type="ARBA" id="ARBA00023163"/>
    </source>
</evidence>
<sequence>MNTTDRSAALYRDFLGGDTQALEQLVQLHGDALTRFAYCIVKDADAAEDVTADTFAALIVKRKKFREGATFKTYLYTVARNKAIDYVRKNGKNRPLQGLENILSGENGDDILARERNEMLYACMQKLPAPYKEVLYLSYFDGFSNAEICKILKKNAKQVYNLLSRARSALKLHLVKEGFSHEDIG</sequence>
<feature type="domain" description="RNA polymerase sigma-70 region 2" evidence="6">
    <location>
        <begin position="25"/>
        <end position="91"/>
    </location>
</feature>
<evidence type="ECO:0000256" key="2">
    <source>
        <dbReference type="ARBA" id="ARBA00023015"/>
    </source>
</evidence>
<evidence type="ECO:0000259" key="6">
    <source>
        <dbReference type="Pfam" id="PF04542"/>
    </source>
</evidence>
<dbReference type="GO" id="GO:0003677">
    <property type="term" value="F:DNA binding"/>
    <property type="evidence" value="ECO:0007669"/>
    <property type="project" value="UniProtKB-KW"/>
</dbReference>
<evidence type="ECO:0000256" key="4">
    <source>
        <dbReference type="ARBA" id="ARBA00023125"/>
    </source>
</evidence>
<dbReference type="PANTHER" id="PTHR43133:SF8">
    <property type="entry name" value="RNA POLYMERASE SIGMA FACTOR HI_1459-RELATED"/>
    <property type="match status" value="1"/>
</dbReference>
<dbReference type="NCBIfam" id="TIGR02937">
    <property type="entry name" value="sigma70-ECF"/>
    <property type="match status" value="1"/>
</dbReference>
<dbReference type="SUPFAM" id="SSF88659">
    <property type="entry name" value="Sigma3 and sigma4 domains of RNA polymerase sigma factors"/>
    <property type="match status" value="1"/>
</dbReference>
<keyword evidence="3" id="KW-0731">Sigma factor</keyword>
<dbReference type="Pfam" id="PF08281">
    <property type="entry name" value="Sigma70_r4_2"/>
    <property type="match status" value="1"/>
</dbReference>
<reference evidence="8" key="1">
    <citation type="journal article" date="2021" name="PeerJ">
        <title>Extensive microbial diversity within the chicken gut microbiome revealed by metagenomics and culture.</title>
        <authorList>
            <person name="Gilroy R."/>
            <person name="Ravi A."/>
            <person name="Getino M."/>
            <person name="Pursley I."/>
            <person name="Horton D.L."/>
            <person name="Alikhan N.F."/>
            <person name="Baker D."/>
            <person name="Gharbi K."/>
            <person name="Hall N."/>
            <person name="Watson M."/>
            <person name="Adriaenssens E.M."/>
            <person name="Foster-Nyarko E."/>
            <person name="Jarju S."/>
            <person name="Secka A."/>
            <person name="Antonio M."/>
            <person name="Oren A."/>
            <person name="Chaudhuri R.R."/>
            <person name="La Ragione R."/>
            <person name="Hildebrand F."/>
            <person name="Pallen M.J."/>
        </authorList>
    </citation>
    <scope>NUCLEOTIDE SEQUENCE</scope>
    <source>
        <strain evidence="8">1345</strain>
    </source>
</reference>
<proteinExistence type="inferred from homology"/>
<keyword evidence="5" id="KW-0804">Transcription</keyword>
<dbReference type="GO" id="GO:0016987">
    <property type="term" value="F:sigma factor activity"/>
    <property type="evidence" value="ECO:0007669"/>
    <property type="project" value="UniProtKB-KW"/>
</dbReference>
<dbReference type="PANTHER" id="PTHR43133">
    <property type="entry name" value="RNA POLYMERASE ECF-TYPE SIGMA FACTO"/>
    <property type="match status" value="1"/>
</dbReference>
<dbReference type="Proteomes" id="UP000886750">
    <property type="component" value="Unassembled WGS sequence"/>
</dbReference>
<reference evidence="8" key="2">
    <citation type="submission" date="2021-04" db="EMBL/GenBank/DDBJ databases">
        <authorList>
            <person name="Gilroy R."/>
        </authorList>
    </citation>
    <scope>NUCLEOTIDE SEQUENCE</scope>
    <source>
        <strain evidence="8">1345</strain>
    </source>
</reference>
<keyword evidence="2" id="KW-0805">Transcription regulation</keyword>
<dbReference type="InterPro" id="IPR013249">
    <property type="entry name" value="RNA_pol_sigma70_r4_t2"/>
</dbReference>
<evidence type="ECO:0000256" key="3">
    <source>
        <dbReference type="ARBA" id="ARBA00023082"/>
    </source>
</evidence>
<gene>
    <name evidence="8" type="ORF">H9729_00920</name>
</gene>
<comment type="caution">
    <text evidence="8">The sequence shown here is derived from an EMBL/GenBank/DDBJ whole genome shotgun (WGS) entry which is preliminary data.</text>
</comment>
<dbReference type="InterPro" id="IPR036388">
    <property type="entry name" value="WH-like_DNA-bd_sf"/>
</dbReference>